<evidence type="ECO:0000259" key="1">
    <source>
        <dbReference type="Pfam" id="PF20151"/>
    </source>
</evidence>
<organism evidence="2 3">
    <name type="scientific">Roridomyces roridus</name>
    <dbReference type="NCBI Taxonomy" id="1738132"/>
    <lineage>
        <taxon>Eukaryota</taxon>
        <taxon>Fungi</taxon>
        <taxon>Dikarya</taxon>
        <taxon>Basidiomycota</taxon>
        <taxon>Agaricomycotina</taxon>
        <taxon>Agaricomycetes</taxon>
        <taxon>Agaricomycetidae</taxon>
        <taxon>Agaricales</taxon>
        <taxon>Marasmiineae</taxon>
        <taxon>Mycenaceae</taxon>
        <taxon>Roridomyces</taxon>
    </lineage>
</organism>
<proteinExistence type="predicted"/>
<evidence type="ECO:0000313" key="2">
    <source>
        <dbReference type="EMBL" id="KAJ7602673.1"/>
    </source>
</evidence>
<gene>
    <name evidence="2" type="ORF">FB45DRAFT_221892</name>
</gene>
<protein>
    <recommendedName>
        <fullName evidence="1">DUF6533 domain-containing protein</fullName>
    </recommendedName>
</protein>
<reference evidence="2" key="1">
    <citation type="submission" date="2023-03" db="EMBL/GenBank/DDBJ databases">
        <title>Massive genome expansion in bonnet fungi (Mycena s.s.) driven by repeated elements and novel gene families across ecological guilds.</title>
        <authorList>
            <consortium name="Lawrence Berkeley National Laboratory"/>
            <person name="Harder C.B."/>
            <person name="Miyauchi S."/>
            <person name="Viragh M."/>
            <person name="Kuo A."/>
            <person name="Thoen E."/>
            <person name="Andreopoulos B."/>
            <person name="Lu D."/>
            <person name="Skrede I."/>
            <person name="Drula E."/>
            <person name="Henrissat B."/>
            <person name="Morin E."/>
            <person name="Kohler A."/>
            <person name="Barry K."/>
            <person name="LaButti K."/>
            <person name="Morin E."/>
            <person name="Salamov A."/>
            <person name="Lipzen A."/>
            <person name="Mereny Z."/>
            <person name="Hegedus B."/>
            <person name="Baldrian P."/>
            <person name="Stursova M."/>
            <person name="Weitz H."/>
            <person name="Taylor A."/>
            <person name="Grigoriev I.V."/>
            <person name="Nagy L.G."/>
            <person name="Martin F."/>
            <person name="Kauserud H."/>
        </authorList>
    </citation>
    <scope>NUCLEOTIDE SEQUENCE</scope>
    <source>
        <strain evidence="2">9284</strain>
    </source>
</reference>
<feature type="domain" description="DUF6533" evidence="1">
    <location>
        <begin position="19"/>
        <end position="47"/>
    </location>
</feature>
<dbReference type="Proteomes" id="UP001221142">
    <property type="component" value="Unassembled WGS sequence"/>
</dbReference>
<dbReference type="AlphaFoldDB" id="A0AAD7AX15"/>
<sequence length="90" mass="10153">MSGLESTYEDRVESFRTNCVAFAGFSLLLWDHMLTFPAEVEYIWHGVKGPCESFCSSLGIDGAYNRHLSIPSGQWMPVLPVHPTYVIRIS</sequence>
<dbReference type="EMBL" id="JARKIF010000209">
    <property type="protein sequence ID" value="KAJ7602673.1"/>
    <property type="molecule type" value="Genomic_DNA"/>
</dbReference>
<accession>A0AAD7AX15</accession>
<dbReference type="Pfam" id="PF20151">
    <property type="entry name" value="DUF6533"/>
    <property type="match status" value="1"/>
</dbReference>
<name>A0AAD7AX15_9AGAR</name>
<keyword evidence="3" id="KW-1185">Reference proteome</keyword>
<evidence type="ECO:0000313" key="3">
    <source>
        <dbReference type="Proteomes" id="UP001221142"/>
    </source>
</evidence>
<comment type="caution">
    <text evidence="2">The sequence shown here is derived from an EMBL/GenBank/DDBJ whole genome shotgun (WGS) entry which is preliminary data.</text>
</comment>
<dbReference type="InterPro" id="IPR045340">
    <property type="entry name" value="DUF6533"/>
</dbReference>